<dbReference type="OrthoDB" id="1422090at2759"/>
<evidence type="ECO:0000259" key="3">
    <source>
        <dbReference type="Pfam" id="PF23598"/>
    </source>
</evidence>
<feature type="non-terminal residue" evidence="4">
    <location>
        <position position="1"/>
    </location>
</feature>
<feature type="domain" description="Disease resistance protein winged helix" evidence="2">
    <location>
        <begin position="714"/>
        <end position="762"/>
    </location>
</feature>
<dbReference type="InterPro" id="IPR055414">
    <property type="entry name" value="LRR_R13L4/SHOC2-like"/>
</dbReference>
<feature type="domain" description="Disease resistance protein winged helix" evidence="2">
    <location>
        <begin position="155"/>
        <end position="203"/>
    </location>
</feature>
<feature type="domain" description="Disease resistance R13L4/SHOC-2-like LRR" evidence="3">
    <location>
        <begin position="295"/>
        <end position="618"/>
    </location>
</feature>
<reference evidence="4" key="1">
    <citation type="submission" date="2018-05" db="EMBL/GenBank/DDBJ databases">
        <title>Draft genome of Mucuna pruriens seed.</title>
        <authorList>
            <person name="Nnadi N.E."/>
            <person name="Vos R."/>
            <person name="Hasami M.H."/>
            <person name="Devisetty U.K."/>
            <person name="Aguiy J.C."/>
        </authorList>
    </citation>
    <scope>NUCLEOTIDE SEQUENCE [LARGE SCALE GENOMIC DNA]</scope>
    <source>
        <strain evidence="4">JCA_2017</strain>
    </source>
</reference>
<feature type="domain" description="Disease resistance R13L4/SHOC-2-like LRR" evidence="3">
    <location>
        <begin position="849"/>
        <end position="1183"/>
    </location>
</feature>
<dbReference type="SUPFAM" id="SSF52047">
    <property type="entry name" value="RNI-like"/>
    <property type="match status" value="2"/>
</dbReference>
<keyword evidence="5" id="KW-1185">Reference proteome</keyword>
<evidence type="ECO:0000259" key="2">
    <source>
        <dbReference type="Pfam" id="PF23559"/>
    </source>
</evidence>
<evidence type="ECO:0000256" key="1">
    <source>
        <dbReference type="ARBA" id="ARBA00022737"/>
    </source>
</evidence>
<dbReference type="Proteomes" id="UP000257109">
    <property type="component" value="Unassembled WGS sequence"/>
</dbReference>
<comment type="caution">
    <text evidence="4">The sequence shown here is derived from an EMBL/GenBank/DDBJ whole genome shotgun (WGS) entry which is preliminary data.</text>
</comment>
<dbReference type="EMBL" id="QJKJ01005136">
    <property type="protein sequence ID" value="RDX91383.1"/>
    <property type="molecule type" value="Genomic_DNA"/>
</dbReference>
<dbReference type="PANTHER" id="PTHR47186:SF45">
    <property type="entry name" value="DISEASE RESISTANCE RPP13-LIKE PROTEIN 1"/>
    <property type="match status" value="1"/>
</dbReference>
<name>A0A371GM34_MUCPR</name>
<dbReference type="InterPro" id="IPR032675">
    <property type="entry name" value="LRR_dom_sf"/>
</dbReference>
<evidence type="ECO:0000313" key="5">
    <source>
        <dbReference type="Proteomes" id="UP000257109"/>
    </source>
</evidence>
<dbReference type="InterPro" id="IPR058922">
    <property type="entry name" value="WHD_DRP"/>
</dbReference>
<organism evidence="4 5">
    <name type="scientific">Mucuna pruriens</name>
    <name type="common">Velvet bean</name>
    <name type="synonym">Dolichos pruriens</name>
    <dbReference type="NCBI Taxonomy" id="157652"/>
    <lineage>
        <taxon>Eukaryota</taxon>
        <taxon>Viridiplantae</taxon>
        <taxon>Streptophyta</taxon>
        <taxon>Embryophyta</taxon>
        <taxon>Tracheophyta</taxon>
        <taxon>Spermatophyta</taxon>
        <taxon>Magnoliopsida</taxon>
        <taxon>eudicotyledons</taxon>
        <taxon>Gunneridae</taxon>
        <taxon>Pentapetalae</taxon>
        <taxon>rosids</taxon>
        <taxon>fabids</taxon>
        <taxon>Fabales</taxon>
        <taxon>Fabaceae</taxon>
        <taxon>Papilionoideae</taxon>
        <taxon>50 kb inversion clade</taxon>
        <taxon>NPAAA clade</taxon>
        <taxon>indigoferoid/millettioid clade</taxon>
        <taxon>Phaseoleae</taxon>
        <taxon>Mucuna</taxon>
    </lineage>
</organism>
<dbReference type="Pfam" id="PF23559">
    <property type="entry name" value="WHD_DRP"/>
    <property type="match status" value="2"/>
</dbReference>
<dbReference type="SUPFAM" id="SSF52058">
    <property type="entry name" value="L domain-like"/>
    <property type="match status" value="1"/>
</dbReference>
<gene>
    <name evidence="4" type="primary">RPP13L4</name>
    <name evidence="4" type="ORF">CR513_26651</name>
</gene>
<dbReference type="Pfam" id="PF23598">
    <property type="entry name" value="LRR_14"/>
    <property type="match status" value="3"/>
</dbReference>
<accession>A0A371GM34</accession>
<protein>
    <submittedName>
        <fullName evidence="4">Disease resistance RPP13-like protein 4</fullName>
    </submittedName>
</protein>
<sequence length="1697" mass="196614">MSIRTNPMKAVAVLLKRVRTARSIFHERARDESFDGKLEQLTWELNKIKEVFMRVKKNEEELLDTLTEVDGHLRKLDRKKLNEEMDGICKRIRDSAHKLVPMDILHSSEEDHNTPSPLQPSSSQHNNEWLLPQHVDLTRHMLQYPLRRFLLSLSIFLQHAVIKKRQTIYWWIGEGLVRNTREKTAEELGEDVIDQLLKFKMIVPHGNGKCPVVNKFKINPRIQLQLLSGGVMDSYVSREYAQHLGFYLQIPVGPIWLVLEEHKVILDHFKSGRRINTFLNIGSSYLNFGSQWMDKMKYLYVLHLGCWQDSPLHHIEVGSEKFLKELRDQKQLKYLSLRGISRISELPPCIAQLESLQVLDLKACHNLEKVPDDISSMKSLTHLILSQCYLLEGMPKGIEKLTQLQVLKGFVLGSSRKTPCKISDIANLKKLRHLSIHIGSEAVIKDREFEGLGELHLKISWGMSDTRYNDIQITLSSSLKKLHLECFPGQKIPEWLKPSKLPGGLKELKIKGGKLENMNPDGDINKWSVEIVRLRYLKYLKVDLTNLQKLFPMLRYAEIKKILNHSDFEWSVEKRVRSARSIFMERARDESFDAKLEKLTGVLNKIKEVFMRVKKNEEELLDTLNEVDGHLRKLDRKMLDEEMDGICKRIRDSAHKLLPMEAFDSSQDDHNTEKLHSHTSSTQHNNQLLLAPHVNMTLDMLENPLQSCMTSLSIFPEHAVIKKRQTIYWWIGEGFVKNTTEKTAEELGEDVIDQLLKFNMIVPYGTGKCPVVKKFQINPQIRPELELYVLREKQLHLGNYFRSRFYFACLVLEQQKVILGDGVRSKSDNLIWTVFNVNASYLNFGSQWLDEMKYIQVLQLGRWQDSPSHHIEVGSEEFLKELRDQKYLKYLSLRGISRISEMPPSIAQLEGLQVLDLKACHNLETLPNDIASMKSLTHLILSQCYLLEGMPKGIEKLTQLQVLKGFVLGSSRKTPYKISDLSNLKKLRQLGMHIGSEAVIKDKELESLGELSALEHLKISWSVSDTRYGDIHISLPSSLKKLHLECFPGQKIPEWLKPSKLPRGFKELKIKGGQLQSMNHDDDLNKWGMQIVRLNYLKHLKVDLTNLQELFPLLKYAEIKQILNHSDIEWSPENMEIPLLLKRVRTARTIFHERARDESFDAKLEKLTLELNKIKEVFMRVKKNEEELLDTLNEVDGHIRKLDRKRLDEEMDGICKRIRDSAHKLLPMDAFHSSQQDHNTQILHSHDPSSTHHNNQLLLPQHVNVTLDGLIYHVRLCLLSLLVFPEHAVIKKRRAIFWWIGQRFLIGEELGEVVFDELLKFNLIVSYGNGKCPVVNKFIINPQIRPHLESYVSRENAQHLGFFLRSKSQVYDFDSIVLKQHNVILGDDGDHLRPNSWSWIPSVFNVGASYLNFRSQWLATKKNLQVFQLGRWQDSPSHHIEVGSEEFLKELKDQKPLKYLSLRGISRISELPPSIVQLESLEILDLKACHNLETLPDIESLKSLTHLILSQCYLLEGMPKGIEKLTQLQVLKGFVLGSCRKTPCRISDLVNLKKLRRLSIHIGSEAVIKDGEFESLVELSTLEHLKISWGLSDTMYSDIQIILPSSLKKLHLECFPGNKFPEWLKPSKTPQGLKELNITGGKLESMNMWRMPMEIVRLKYLKHLKIDLTNLKELFPLLRYAEIKQISNHSYIEWSID</sequence>
<proteinExistence type="predicted"/>
<keyword evidence="1" id="KW-0677">Repeat</keyword>
<dbReference type="Gene3D" id="3.80.10.10">
    <property type="entry name" value="Ribonuclease Inhibitor"/>
    <property type="match status" value="4"/>
</dbReference>
<evidence type="ECO:0000313" key="4">
    <source>
        <dbReference type="EMBL" id="RDX91383.1"/>
    </source>
</evidence>
<feature type="domain" description="Disease resistance R13L4/SHOC-2-like LRR" evidence="3">
    <location>
        <begin position="1445"/>
        <end position="1669"/>
    </location>
</feature>
<dbReference type="PANTHER" id="PTHR47186">
    <property type="entry name" value="LEUCINE-RICH REPEAT-CONTAINING PROTEIN 57"/>
    <property type="match status" value="1"/>
</dbReference>